<sequence>MQQLEALTDAARRDAQAGSASVAPGGARIIPILPVKAAPAMNADEAEVARQMQICNACRYCEGFCAVFPAMTRRLEFAKADVHYLANLCHNCGACYHACQYAPPHEFAVNVPKAMARVRLDTYSSYAWPAAAGALYRRNGLTLALALAGSLALFLLLALAVNGTLASSPAGGNFYAVFPHGQLARMFGVVFALAVLALGMGVRRFWRDITDGTAGAPGSAAAAEATRDVLALRYLDGGHGEGCNESDDGYTLMRRRFHHFTFYGFMLCLAATSVATLYHYLLGLEAPYPVLSLPVLLGTAGGIGLLVGPAGLLWLNLRRHPEQGDRRQRPMDRGFIVLLLLVSATGLALLAWRDSAAMAALLALHLGCVMALFLTLPYGKFAHGIYRSAALLKSAIEKRQPLRHDPGSA</sequence>
<protein>
    <submittedName>
        <fullName evidence="2">Citrate/tricarballylate utilization protein</fullName>
    </submittedName>
</protein>
<name>A0ABU1P958_9BURK</name>
<dbReference type="EMBL" id="JAVDSJ010000001">
    <property type="protein sequence ID" value="MDR6582446.1"/>
    <property type="molecule type" value="Genomic_DNA"/>
</dbReference>
<organism evidence="2 3">
    <name type="scientific">Herbaspirillum frisingense</name>
    <dbReference type="NCBI Taxonomy" id="92645"/>
    <lineage>
        <taxon>Bacteria</taxon>
        <taxon>Pseudomonadati</taxon>
        <taxon>Pseudomonadota</taxon>
        <taxon>Betaproteobacteria</taxon>
        <taxon>Burkholderiales</taxon>
        <taxon>Oxalobacteraceae</taxon>
        <taxon>Herbaspirillum</taxon>
    </lineage>
</organism>
<evidence type="ECO:0000313" key="2">
    <source>
        <dbReference type="EMBL" id="MDR6582446.1"/>
    </source>
</evidence>
<proteinExistence type="predicted"/>
<keyword evidence="1" id="KW-0472">Membrane</keyword>
<feature type="transmembrane region" description="Helical" evidence="1">
    <location>
        <begin position="183"/>
        <end position="202"/>
    </location>
</feature>
<dbReference type="Gene3D" id="1.20.950.20">
    <property type="entry name" value="Transmembrane di-heme cytochromes, Chain C"/>
    <property type="match status" value="1"/>
</dbReference>
<feature type="transmembrane region" description="Helical" evidence="1">
    <location>
        <begin position="141"/>
        <end position="163"/>
    </location>
</feature>
<keyword evidence="3" id="KW-1185">Reference proteome</keyword>
<evidence type="ECO:0000313" key="3">
    <source>
        <dbReference type="Proteomes" id="UP001260715"/>
    </source>
</evidence>
<gene>
    <name evidence="2" type="ORF">J2W50_000621</name>
</gene>
<feature type="transmembrane region" description="Helical" evidence="1">
    <location>
        <begin position="358"/>
        <end position="378"/>
    </location>
</feature>
<keyword evidence="1" id="KW-0812">Transmembrane</keyword>
<dbReference type="NCBIfam" id="TIGR02484">
    <property type="entry name" value="CitB"/>
    <property type="match status" value="1"/>
</dbReference>
<dbReference type="Proteomes" id="UP001260715">
    <property type="component" value="Unassembled WGS sequence"/>
</dbReference>
<dbReference type="RefSeq" id="WP_310009563.1">
    <property type="nucleotide sequence ID" value="NZ_JAVDSJ010000001.1"/>
</dbReference>
<dbReference type="SUPFAM" id="SSF46548">
    <property type="entry name" value="alpha-helical ferredoxin"/>
    <property type="match status" value="1"/>
</dbReference>
<feature type="transmembrane region" description="Helical" evidence="1">
    <location>
        <begin position="260"/>
        <end position="281"/>
    </location>
</feature>
<feature type="transmembrane region" description="Helical" evidence="1">
    <location>
        <begin position="293"/>
        <end position="315"/>
    </location>
</feature>
<dbReference type="InterPro" id="IPR036197">
    <property type="entry name" value="NarG-like_sf"/>
</dbReference>
<evidence type="ECO:0000256" key="1">
    <source>
        <dbReference type="SAM" id="Phobius"/>
    </source>
</evidence>
<dbReference type="SUPFAM" id="SSF103501">
    <property type="entry name" value="Respiratory nitrate reductase 1 gamma chain"/>
    <property type="match status" value="1"/>
</dbReference>
<dbReference type="NCBIfam" id="NF011607">
    <property type="entry name" value="PRK15033.1"/>
    <property type="match status" value="1"/>
</dbReference>
<comment type="caution">
    <text evidence="2">The sequence shown here is derived from an EMBL/GenBank/DDBJ whole genome shotgun (WGS) entry which is preliminary data.</text>
</comment>
<accession>A0ABU1P958</accession>
<keyword evidence="1" id="KW-1133">Transmembrane helix</keyword>
<feature type="transmembrane region" description="Helical" evidence="1">
    <location>
        <begin position="335"/>
        <end position="352"/>
    </location>
</feature>
<reference evidence="2 3" key="1">
    <citation type="submission" date="2023-07" db="EMBL/GenBank/DDBJ databases">
        <title>Sorghum-associated microbial communities from plants grown in Nebraska, USA.</title>
        <authorList>
            <person name="Schachtman D."/>
        </authorList>
    </citation>
    <scope>NUCLEOTIDE SEQUENCE [LARGE SCALE GENOMIC DNA]</scope>
    <source>
        <strain evidence="2 3">596</strain>
    </source>
</reference>
<dbReference type="InterPro" id="IPR012830">
    <property type="entry name" value="Citrate_utilization_prot_B"/>
</dbReference>